<feature type="domain" description="Carrier" evidence="5">
    <location>
        <begin position="663"/>
        <end position="737"/>
    </location>
</feature>
<evidence type="ECO:0000256" key="3">
    <source>
        <dbReference type="ARBA" id="ARBA00022450"/>
    </source>
</evidence>
<name>A0A6G3X4Q7_9ACTN</name>
<accession>A0A6G3X4Q7</accession>
<dbReference type="Pfam" id="PF00550">
    <property type="entry name" value="PP-binding"/>
    <property type="match status" value="1"/>
</dbReference>
<dbReference type="Gene3D" id="2.30.38.10">
    <property type="entry name" value="Luciferase, Domain 3"/>
    <property type="match status" value="1"/>
</dbReference>
<dbReference type="FunFam" id="3.40.50.980:FF:000001">
    <property type="entry name" value="Non-ribosomal peptide synthetase"/>
    <property type="match status" value="2"/>
</dbReference>
<dbReference type="InterPro" id="IPR020845">
    <property type="entry name" value="AMP-binding_CS"/>
</dbReference>
<dbReference type="InterPro" id="IPR023213">
    <property type="entry name" value="CAT-like_dom_sf"/>
</dbReference>
<dbReference type="FunFam" id="3.40.50.12780:FF:000012">
    <property type="entry name" value="Non-ribosomal peptide synthetase"/>
    <property type="match status" value="1"/>
</dbReference>
<keyword evidence="3" id="KW-0596">Phosphopantetheine</keyword>
<comment type="cofactor">
    <cofactor evidence="1">
        <name>pantetheine 4'-phosphate</name>
        <dbReference type="ChEBI" id="CHEBI:47942"/>
    </cofactor>
</comment>
<comment type="caution">
    <text evidence="6">The sequence shown here is derived from an EMBL/GenBank/DDBJ whole genome shotgun (WGS) entry which is preliminary data.</text>
</comment>
<keyword evidence="4" id="KW-0597">Phosphoprotein</keyword>
<organism evidence="6">
    <name type="scientific">Streptomyces sp. SID7499</name>
    <dbReference type="NCBI Taxonomy" id="2706086"/>
    <lineage>
        <taxon>Bacteria</taxon>
        <taxon>Bacillati</taxon>
        <taxon>Actinomycetota</taxon>
        <taxon>Actinomycetes</taxon>
        <taxon>Kitasatosporales</taxon>
        <taxon>Streptomycetaceae</taxon>
        <taxon>Streptomyces</taxon>
    </lineage>
</organism>
<dbReference type="Gene3D" id="3.30.300.30">
    <property type="match status" value="1"/>
</dbReference>
<evidence type="ECO:0000256" key="1">
    <source>
        <dbReference type="ARBA" id="ARBA00001957"/>
    </source>
</evidence>
<dbReference type="FunFam" id="3.30.300.30:FF:000010">
    <property type="entry name" value="Enterobactin synthetase component F"/>
    <property type="match status" value="1"/>
</dbReference>
<dbReference type="SMART" id="SM00823">
    <property type="entry name" value="PKS_PP"/>
    <property type="match status" value="1"/>
</dbReference>
<dbReference type="GO" id="GO:0008610">
    <property type="term" value="P:lipid biosynthetic process"/>
    <property type="evidence" value="ECO:0007669"/>
    <property type="project" value="UniProtKB-ARBA"/>
</dbReference>
<evidence type="ECO:0000256" key="2">
    <source>
        <dbReference type="ARBA" id="ARBA00006432"/>
    </source>
</evidence>
<dbReference type="Gene3D" id="3.40.50.980">
    <property type="match status" value="2"/>
</dbReference>
<dbReference type="FunFam" id="3.40.50.980:FF:000002">
    <property type="entry name" value="Enterobactin synthetase component F"/>
    <property type="match status" value="1"/>
</dbReference>
<sequence>AHQDVPFEKLVEELSPARSLARHPLFQVMLTLQNNAEAALELTGTATDVLSEGSTAARFDLELNISEHFAPDRTPAGLHGRLIAAADLFEEESARRLTERLTRLLDLLCTSPELRLSDIDLLDEEERRRVLTEWQAPAVDAPPATLPQLFEAQAARTPDATAIVDGGIQISYAELDARANRLARLLIRQGVGPESVVGVCMERGAELVVALLAVLKAGGAYLPLDPAYPAERIAFLLDDAAPVVIVTTARPGTDLGPAVAPGTALIAVDTPETAQALAAQDGTPLTDDERRPPLPHHPAYVIHTSGSTGRPKGVAVTHHDVTTLFAQTRPLFGFGPADAWSWFHSFAFDFSVWELWGALLHGGRVVVVPFTVSRSPRDFLDLLERERVTMLSQTPSAFYQLMAAEEARPAAVSGLRAVVFGGEALDPARLTGWWERHGSSGPRLVNMYGITETTVHVTFQELAPHDAAAGSVIGRGIPGLSVFVLDERLAPVPVGVAGEMYVGGGQLARGYLGRPGLTAERFVACPFAPGLRMYRTGDRARWTEDGNLVFAGRSDEQVKIRGFRIEPGEVQTLLAEHPGVAQAAVVARQDTPGDVRLVAYVVPADGGDDQLASEVREFAADRLPGYMVPTAVVVLDALPLTVNGKLDRKALPAPEYTTGAGRGPSNAREEILCAAFAEVLGLETVGVDDDFFALGGHSLLAIQLVEVLREQGVSVSVRVLFDSPTVAGLALSAGADQVVVPENLIPEDTSVITPEMLPLADLTAEEVERIVATVEGGAANIADVYPLAPLQEGLLFHHMLTEGGEDAYVLPSVLEFDSRTRLDAFLTVLQRVVDRHDIFRTSFVWEGLREPMQVVWRRGLVPVTEIALDPHAENPEAALVTAAGLRMDLGRTPLIDVHVAALPDGRWLALTRVHHLVQDHTALEVVLGEVEAYLTGRGGELPEPLPFRAFVAQSRGGVERAEHARYFAGLLGDVEEPTVPFDVLQAHGDGTDVVRAVEHLTPALEQRLRTAARRSGTSVATLVHVAWARVLAAVSGREDVVFGTVLFGRMNAGAGADRVPGPFMNTLPVRVRTGDLGVTDAVSAMRGQLAELLEHEHAPLSVAQQASGVAGDTPLFTSFLNYRHNVGVSMDWAIEGIRLVLSRERTNYPLVVLVDDNGDSISVAVHSVAPIDSDAVVTLMHTAVENLVSALESTPELPLGGVEVLDAGERRRVLTGWNDTATGVRHPLVCELFGEQVVRAPDAVAVVADGVSVSYGELDARANRLAHVLLGQGVGAESVVGLCLPRGVEMITGILAVWKAGAAYLPVDPEQPTERIAFVLRDSRAVLVLTTEEILEDLPVGAARLVAVDDTFTEVQLAAAPVTAPEVSVCADGLAYVIYTSGSTGRPKGVAVTHGGVANYVASVPGRVGFGEPGARYALLQAQATDLGNTVVFASLVSGGELHVLDEAAVTDPQAVAAYLSEHAIDHLKAVPSHLAALGTECVPAKSLVLGGEAASPEWVRELVEAAGECAVFNHYGPTETTIGVATTQLVSERVTVGTPVANTRFYVLDERLRPVPVGVAGELYVAGAQVARGYVGRAGLTAERFVAEPFSSGG</sequence>
<dbReference type="SUPFAM" id="SSF56801">
    <property type="entry name" value="Acetyl-CoA synthetase-like"/>
    <property type="match status" value="2"/>
</dbReference>
<dbReference type="GO" id="GO:0005829">
    <property type="term" value="C:cytosol"/>
    <property type="evidence" value="ECO:0007669"/>
    <property type="project" value="TreeGrafter"/>
</dbReference>
<dbReference type="CDD" id="cd19544">
    <property type="entry name" value="E-C_NRPS"/>
    <property type="match status" value="1"/>
</dbReference>
<dbReference type="SUPFAM" id="SSF47336">
    <property type="entry name" value="ACP-like"/>
    <property type="match status" value="1"/>
</dbReference>
<dbReference type="Pfam" id="PF00501">
    <property type="entry name" value="AMP-binding"/>
    <property type="match status" value="2"/>
</dbReference>
<feature type="non-terminal residue" evidence="6">
    <location>
        <position position="1595"/>
    </location>
</feature>
<dbReference type="CDD" id="cd17643">
    <property type="entry name" value="A_NRPS_Cytc1-like"/>
    <property type="match status" value="1"/>
</dbReference>
<dbReference type="GO" id="GO:0017000">
    <property type="term" value="P:antibiotic biosynthetic process"/>
    <property type="evidence" value="ECO:0007669"/>
    <property type="project" value="UniProtKB-ARBA"/>
</dbReference>
<dbReference type="Gene3D" id="3.30.559.30">
    <property type="entry name" value="Nonribosomal peptide synthetase, condensation domain"/>
    <property type="match status" value="2"/>
</dbReference>
<dbReference type="SUPFAM" id="SSF52777">
    <property type="entry name" value="CoA-dependent acyltransferases"/>
    <property type="match status" value="3"/>
</dbReference>
<dbReference type="InterPro" id="IPR010071">
    <property type="entry name" value="AA_adenyl_dom"/>
</dbReference>
<dbReference type="PROSITE" id="PS00455">
    <property type="entry name" value="AMP_BINDING"/>
    <property type="match status" value="2"/>
</dbReference>
<dbReference type="InterPro" id="IPR009081">
    <property type="entry name" value="PP-bd_ACP"/>
</dbReference>
<dbReference type="GO" id="GO:0044550">
    <property type="term" value="P:secondary metabolite biosynthetic process"/>
    <property type="evidence" value="ECO:0007669"/>
    <property type="project" value="UniProtKB-ARBA"/>
</dbReference>
<dbReference type="CDD" id="cd05930">
    <property type="entry name" value="A_NRPS"/>
    <property type="match status" value="1"/>
</dbReference>
<dbReference type="NCBIfam" id="TIGR01733">
    <property type="entry name" value="AA-adenyl-dom"/>
    <property type="match status" value="1"/>
</dbReference>
<gene>
    <name evidence="6" type="ORF">G3M58_40855</name>
</gene>
<dbReference type="Gene3D" id="3.40.50.12780">
    <property type="entry name" value="N-terminal domain of ligase-like"/>
    <property type="match status" value="1"/>
</dbReference>
<dbReference type="Pfam" id="PF13193">
    <property type="entry name" value="AMP-binding_C"/>
    <property type="match status" value="1"/>
</dbReference>
<dbReference type="InterPro" id="IPR000873">
    <property type="entry name" value="AMP-dep_synth/lig_dom"/>
</dbReference>
<evidence type="ECO:0000259" key="5">
    <source>
        <dbReference type="PROSITE" id="PS50075"/>
    </source>
</evidence>
<dbReference type="Gene3D" id="3.30.559.10">
    <property type="entry name" value="Chloramphenicol acetyltransferase-like domain"/>
    <property type="match status" value="2"/>
</dbReference>
<dbReference type="InterPro" id="IPR042099">
    <property type="entry name" value="ANL_N_sf"/>
</dbReference>
<evidence type="ECO:0000313" key="6">
    <source>
        <dbReference type="EMBL" id="NEE12789.1"/>
    </source>
</evidence>
<dbReference type="Pfam" id="PF00668">
    <property type="entry name" value="Condensation"/>
    <property type="match status" value="2"/>
</dbReference>
<dbReference type="GO" id="GO:0031177">
    <property type="term" value="F:phosphopantetheine binding"/>
    <property type="evidence" value="ECO:0007669"/>
    <property type="project" value="InterPro"/>
</dbReference>
<dbReference type="EMBL" id="JAAGMN010004204">
    <property type="protein sequence ID" value="NEE12789.1"/>
    <property type="molecule type" value="Genomic_DNA"/>
</dbReference>
<dbReference type="InterPro" id="IPR020806">
    <property type="entry name" value="PKS_PP-bd"/>
</dbReference>
<protein>
    <submittedName>
        <fullName evidence="6">Amino acid adenylation domain-containing protein</fullName>
    </submittedName>
</protein>
<dbReference type="Gene3D" id="1.10.1200.10">
    <property type="entry name" value="ACP-like"/>
    <property type="match status" value="1"/>
</dbReference>
<dbReference type="InterPro" id="IPR045851">
    <property type="entry name" value="AMP-bd_C_sf"/>
</dbReference>
<comment type="similarity">
    <text evidence="2">Belongs to the ATP-dependent AMP-binding enzyme family.</text>
</comment>
<evidence type="ECO:0000256" key="4">
    <source>
        <dbReference type="ARBA" id="ARBA00022553"/>
    </source>
</evidence>
<dbReference type="PANTHER" id="PTHR45527:SF14">
    <property type="entry name" value="PLIPASTATIN SYNTHASE SUBUNIT B"/>
    <property type="match status" value="1"/>
</dbReference>
<dbReference type="InterPro" id="IPR036736">
    <property type="entry name" value="ACP-like_sf"/>
</dbReference>
<dbReference type="InterPro" id="IPR001242">
    <property type="entry name" value="Condensation_dom"/>
</dbReference>
<dbReference type="GO" id="GO:0043041">
    <property type="term" value="P:amino acid activation for nonribosomal peptide biosynthetic process"/>
    <property type="evidence" value="ECO:0007669"/>
    <property type="project" value="TreeGrafter"/>
</dbReference>
<dbReference type="InterPro" id="IPR025110">
    <property type="entry name" value="AMP-bd_C"/>
</dbReference>
<dbReference type="FunFam" id="2.30.38.10:FF:000001">
    <property type="entry name" value="Non-ribosomal peptide synthetase PvdI"/>
    <property type="match status" value="1"/>
</dbReference>
<dbReference type="GO" id="GO:0003824">
    <property type="term" value="F:catalytic activity"/>
    <property type="evidence" value="ECO:0007669"/>
    <property type="project" value="InterPro"/>
</dbReference>
<reference evidence="6" key="1">
    <citation type="submission" date="2020-01" db="EMBL/GenBank/DDBJ databases">
        <title>Insect and environment-associated Actinomycetes.</title>
        <authorList>
            <person name="Currrie C."/>
            <person name="Chevrette M."/>
            <person name="Carlson C."/>
            <person name="Stubbendieck R."/>
            <person name="Wendt-Pienkowski E."/>
        </authorList>
    </citation>
    <scope>NUCLEOTIDE SEQUENCE</scope>
    <source>
        <strain evidence="6">SID7499</strain>
    </source>
</reference>
<dbReference type="PROSITE" id="PS50075">
    <property type="entry name" value="CARRIER"/>
    <property type="match status" value="1"/>
</dbReference>
<feature type="non-terminal residue" evidence="6">
    <location>
        <position position="1"/>
    </location>
</feature>
<dbReference type="FunFam" id="1.10.1200.10:FF:000005">
    <property type="entry name" value="Nonribosomal peptide synthetase 1"/>
    <property type="match status" value="1"/>
</dbReference>
<proteinExistence type="inferred from homology"/>
<dbReference type="PANTHER" id="PTHR45527">
    <property type="entry name" value="NONRIBOSOMAL PEPTIDE SYNTHETASE"/>
    <property type="match status" value="1"/>
</dbReference>